<name>A0ABZ0Z7A0_9CAUD</name>
<evidence type="ECO:0008006" key="4">
    <source>
        <dbReference type="Google" id="ProtNLM"/>
    </source>
</evidence>
<accession>A0ABZ0Z7A0</accession>
<evidence type="ECO:0000313" key="3">
    <source>
        <dbReference type="Proteomes" id="UP001346559"/>
    </source>
</evidence>
<keyword evidence="3" id="KW-1185">Reference proteome</keyword>
<sequence>MIRTPLLRPLRDNGATLYVFPSANEDIGLNLNSRATGVAMSHYALLNLPAMFGNTDPKTESIAIATDLQNYMMNLECTLLNQDSYNYQEYHTVTERAFFHWLKSIETRFKLNQEEQAETVNSEQQLQNRILNLEQTQNSNDVYWKEKDNTNRLVQCFGAIDAGNSLSTEFGMFNETYVNIPTSYGNGPVFFKQVQDSSETNYIYGKTYNAGDSEHLQGRKNNVDTLKILSDVKPKYDSGTSYILNDAYEIVKDINEIQSACRAFTNDKNIQINSYDDVNIDQKTQFRGKYCDITSEPCEFGFNAILLYYSVYDQNDTNKTAYAINLFGIVFLDSPSSVSILDTSSVSKSFAKIPSLIKKKSFGGANKANFFGNSYSFRVNIKTLSVYDNTDAMIQDNTTMSSINSVDFSDVVSNLNRAIDVMNTNVQSTMAIQDAYMTTLKLTDENKQKLQDLETKLNGYLNGSKTSGIVSQNIRTKVIQPITNTLINSSISDGNNMIKIQLNKQLTDFINTEEYQGSTYTPPIKILNDEYTYNVPTVYKPIFNVSTQADTALGKWSSDIGDINDIINGINVNYYTYNNNVYPSIELPQYILQGFGFDKLIYRTGDVNDDNEKNTTFLNYEALIPLMIKYIQDLNNNKINLSTRLTELENKVDSSINDGANANIQNLNNKIIDLSTRLTELENKIDSIINVVYVGEQNE</sequence>
<dbReference type="Proteomes" id="UP001346559">
    <property type="component" value="Segment"/>
</dbReference>
<evidence type="ECO:0000256" key="1">
    <source>
        <dbReference type="SAM" id="Coils"/>
    </source>
</evidence>
<feature type="coiled-coil region" evidence="1">
    <location>
        <begin position="631"/>
        <end position="684"/>
    </location>
</feature>
<organism evidence="2 3">
    <name type="scientific">phage Lak_Megaphage_RVC_AP1_GC26</name>
    <dbReference type="NCBI Taxonomy" id="3109224"/>
    <lineage>
        <taxon>Viruses</taxon>
        <taxon>Duplodnaviria</taxon>
        <taxon>Heunggongvirae</taxon>
        <taxon>Uroviricota</taxon>
        <taxon>Caudoviricetes</taxon>
        <taxon>Caudoviricetes code 15 clade</taxon>
    </lineage>
</organism>
<evidence type="ECO:0000313" key="2">
    <source>
        <dbReference type="EMBL" id="WQJ54100.1"/>
    </source>
</evidence>
<dbReference type="EMBL" id="OR769218">
    <property type="protein sequence ID" value="WQJ54100.1"/>
    <property type="molecule type" value="Genomic_DNA"/>
</dbReference>
<proteinExistence type="predicted"/>
<keyword evidence="1" id="KW-0175">Coiled coil</keyword>
<reference evidence="2 3" key="1">
    <citation type="submission" date="2023-11" db="EMBL/GenBank/DDBJ databases">
        <authorList>
            <person name="Cook R."/>
            <person name="Crisci M."/>
            <person name="Pye H."/>
            <person name="Adriaenssens E."/>
            <person name="Santini J."/>
        </authorList>
    </citation>
    <scope>NUCLEOTIDE SEQUENCE [LARGE SCALE GENOMIC DNA]</scope>
    <source>
        <strain evidence="2">Lak_Megaphage_RVC_AP1_GC26</strain>
    </source>
</reference>
<protein>
    <recommendedName>
        <fullName evidence="4">Peptidase S74 domain-containing protein</fullName>
    </recommendedName>
</protein>